<evidence type="ECO:0000313" key="4">
    <source>
        <dbReference type="EMBL" id="CAI5735484.1"/>
    </source>
</evidence>
<comment type="subcellular location">
    <subcellularLocation>
        <location evidence="1">Nucleus</location>
    </subcellularLocation>
</comment>
<comment type="caution">
    <text evidence="4">The sequence shown here is derived from an EMBL/GenBank/DDBJ whole genome shotgun (WGS) entry which is preliminary data.</text>
</comment>
<protein>
    <recommendedName>
        <fullName evidence="6">Mini-chromosome maintenance complex-binding protein</fullName>
    </recommendedName>
</protein>
<evidence type="ECO:0000256" key="1">
    <source>
        <dbReference type="ARBA" id="ARBA00004123"/>
    </source>
</evidence>
<organism evidence="4 5">
    <name type="scientific">Hyaloperonospora brassicae</name>
    <name type="common">Brassica downy mildew</name>
    <name type="synonym">Peronospora brassicae</name>
    <dbReference type="NCBI Taxonomy" id="162125"/>
    <lineage>
        <taxon>Eukaryota</taxon>
        <taxon>Sar</taxon>
        <taxon>Stramenopiles</taxon>
        <taxon>Oomycota</taxon>
        <taxon>Peronosporomycetes</taxon>
        <taxon>Peronosporales</taxon>
        <taxon>Peronosporaceae</taxon>
        <taxon>Hyaloperonospora</taxon>
    </lineage>
</organism>
<dbReference type="AlphaFoldDB" id="A0AAV0UJ33"/>
<feature type="region of interest" description="Disordered" evidence="3">
    <location>
        <begin position="93"/>
        <end position="149"/>
    </location>
</feature>
<dbReference type="GO" id="GO:0003682">
    <property type="term" value="F:chromatin binding"/>
    <property type="evidence" value="ECO:0007669"/>
    <property type="project" value="TreeGrafter"/>
</dbReference>
<name>A0AAV0UJ33_HYABA</name>
<reference evidence="4" key="1">
    <citation type="submission" date="2022-12" db="EMBL/GenBank/DDBJ databases">
        <authorList>
            <person name="Webb A."/>
        </authorList>
    </citation>
    <scope>NUCLEOTIDE SEQUENCE</scope>
    <source>
        <strain evidence="4">Hp1</strain>
    </source>
</reference>
<keyword evidence="2" id="KW-0539">Nucleus</keyword>
<feature type="compositionally biased region" description="Polar residues" evidence="3">
    <location>
        <begin position="93"/>
        <end position="103"/>
    </location>
</feature>
<dbReference type="PANTHER" id="PTHR13489:SF0">
    <property type="entry name" value="MINI-CHROMOSOME MAINTENANCE COMPLEX-BINDING PROTEIN"/>
    <property type="match status" value="1"/>
</dbReference>
<evidence type="ECO:0000256" key="2">
    <source>
        <dbReference type="ARBA" id="ARBA00023242"/>
    </source>
</evidence>
<dbReference type="GO" id="GO:0005634">
    <property type="term" value="C:nucleus"/>
    <property type="evidence" value="ECO:0007669"/>
    <property type="project" value="UniProtKB-SubCell"/>
</dbReference>
<dbReference type="InterPro" id="IPR019140">
    <property type="entry name" value="MCM_complex-bd"/>
</dbReference>
<sequence length="589" mass="65325">MFDLSSLLSASRDVSDVPVLDEKSFRVGAYRDGSVLKFRGLVRDVQDPELVQLGGETRPPPTNASGLIERVPLIVTLFPHATDWAQRAYWDRSTPSDGHSSPSDGRCSESDGPATPTGTKRSSAAVDEQMGSGCEPQTDDLSAKKSKAVVHKREQADELQEERLLQSQAVHVYVYDGQYKDVPLEAFKVNEAFEFVGVLDLTVPGTDLNSDAAIDAASVEQLKELAISDCLAKVQRNDQCSVVLHCCHVSSLTSVHYVRPRESKDFYAHIQQSNDSRVEFCGHEWARRGQQMDVVAMRTQLVDFLAQTVGGDTLAAEYLLLSLLSHVYARADPSTPLGNLSLNLSLDKAMTDEQKRGLVARLQETLALLMPMVARVDLSLEALNSSLFQPHKDYDREMLVSGVLQLAHGTTMLVDETTLTPGQLNDRGVKNVAALQSLIEKMLLPYDFHYYSMDFPQDVTVVTVSEGSTILPVTVAVPVSCTNSTNTADDRPSALPAEQLLECFRLFLSVLRSFAVTIRNEEAEMAEKHYVECRKSQQKVVLEDLHRWLRLARLMALSRGEGNVSKDSWDAMMMLETERLARRAMDKSD</sequence>
<accession>A0AAV0UJ33</accession>
<dbReference type="PANTHER" id="PTHR13489">
    <property type="entry name" value="MINI-CHROMOSOME MAINTENANCE COMPLEX-BINDING PROTEIN"/>
    <property type="match status" value="1"/>
</dbReference>
<evidence type="ECO:0000256" key="3">
    <source>
        <dbReference type="SAM" id="MobiDB-lite"/>
    </source>
</evidence>
<evidence type="ECO:0008006" key="6">
    <source>
        <dbReference type="Google" id="ProtNLM"/>
    </source>
</evidence>
<proteinExistence type="predicted"/>
<dbReference type="Pfam" id="PF09739">
    <property type="entry name" value="MCM_bind"/>
    <property type="match status" value="1"/>
</dbReference>
<dbReference type="Proteomes" id="UP001162031">
    <property type="component" value="Unassembled WGS sequence"/>
</dbReference>
<keyword evidence="5" id="KW-1185">Reference proteome</keyword>
<dbReference type="GO" id="GO:0006261">
    <property type="term" value="P:DNA-templated DNA replication"/>
    <property type="evidence" value="ECO:0007669"/>
    <property type="project" value="TreeGrafter"/>
</dbReference>
<evidence type="ECO:0000313" key="5">
    <source>
        <dbReference type="Proteomes" id="UP001162031"/>
    </source>
</evidence>
<gene>
    <name evidence="4" type="ORF">HBR001_LOCUS6504</name>
</gene>
<dbReference type="EMBL" id="CANTFL010001264">
    <property type="protein sequence ID" value="CAI5735484.1"/>
    <property type="molecule type" value="Genomic_DNA"/>
</dbReference>